<proteinExistence type="inferred from homology"/>
<dbReference type="PANTHER" id="PTHR45527:SF1">
    <property type="entry name" value="FATTY ACID SYNTHASE"/>
    <property type="match status" value="1"/>
</dbReference>
<evidence type="ECO:0000256" key="4">
    <source>
        <dbReference type="ARBA" id="ARBA00022553"/>
    </source>
</evidence>
<keyword evidence="5" id="KW-0677">Repeat</keyword>
<comment type="cofactor">
    <cofactor evidence="1">
        <name>pantetheine 4'-phosphate</name>
        <dbReference type="ChEBI" id="CHEBI:47942"/>
    </cofactor>
</comment>
<dbReference type="SMART" id="SM00823">
    <property type="entry name" value="PKS_PP"/>
    <property type="match status" value="2"/>
</dbReference>
<dbReference type="Proteomes" id="UP000295444">
    <property type="component" value="Unassembled WGS sequence"/>
</dbReference>
<dbReference type="InterPro" id="IPR000873">
    <property type="entry name" value="AMP-dep_synth/lig_dom"/>
</dbReference>
<keyword evidence="6" id="KW-0045">Antibiotic biosynthesis</keyword>
<dbReference type="NCBIfam" id="TIGR01720">
    <property type="entry name" value="NRPS-para261"/>
    <property type="match status" value="1"/>
</dbReference>
<dbReference type="NCBIfam" id="TIGR01733">
    <property type="entry name" value="AA-adenyl-dom"/>
    <property type="match status" value="1"/>
</dbReference>
<dbReference type="GO" id="GO:0008610">
    <property type="term" value="P:lipid biosynthetic process"/>
    <property type="evidence" value="ECO:0007669"/>
    <property type="project" value="UniProtKB-ARBA"/>
</dbReference>
<dbReference type="SUPFAM" id="SSF56801">
    <property type="entry name" value="Acetyl-CoA synthetase-like"/>
    <property type="match status" value="1"/>
</dbReference>
<dbReference type="PANTHER" id="PTHR45527">
    <property type="entry name" value="NONRIBOSOMAL PEPTIDE SYNTHETASE"/>
    <property type="match status" value="1"/>
</dbReference>
<organism evidence="8 9">
    <name type="scientific">Labedaea rhizosphaerae</name>
    <dbReference type="NCBI Taxonomy" id="598644"/>
    <lineage>
        <taxon>Bacteria</taxon>
        <taxon>Bacillati</taxon>
        <taxon>Actinomycetota</taxon>
        <taxon>Actinomycetes</taxon>
        <taxon>Pseudonocardiales</taxon>
        <taxon>Pseudonocardiaceae</taxon>
        <taxon>Labedaea</taxon>
    </lineage>
</organism>
<dbReference type="EMBL" id="SNXZ01000002">
    <property type="protein sequence ID" value="TDQ00486.1"/>
    <property type="molecule type" value="Genomic_DNA"/>
</dbReference>
<dbReference type="PROSITE" id="PS50075">
    <property type="entry name" value="CARRIER"/>
    <property type="match status" value="2"/>
</dbReference>
<dbReference type="GO" id="GO:0044550">
    <property type="term" value="P:secondary metabolite biosynthetic process"/>
    <property type="evidence" value="ECO:0007669"/>
    <property type="project" value="UniProtKB-ARBA"/>
</dbReference>
<reference evidence="8 9" key="1">
    <citation type="submission" date="2019-03" db="EMBL/GenBank/DDBJ databases">
        <title>Genomic Encyclopedia of Type Strains, Phase IV (KMG-IV): sequencing the most valuable type-strain genomes for metagenomic binning, comparative biology and taxonomic classification.</title>
        <authorList>
            <person name="Goeker M."/>
        </authorList>
    </citation>
    <scope>NUCLEOTIDE SEQUENCE [LARGE SCALE GENOMIC DNA]</scope>
    <source>
        <strain evidence="8 9">DSM 45361</strain>
    </source>
</reference>
<dbReference type="InterPro" id="IPR001242">
    <property type="entry name" value="Condensation_dom"/>
</dbReference>
<dbReference type="OrthoDB" id="2472181at2"/>
<evidence type="ECO:0000313" key="9">
    <source>
        <dbReference type="Proteomes" id="UP000295444"/>
    </source>
</evidence>
<comment type="similarity">
    <text evidence="2">Belongs to the ATP-dependent AMP-binding enzyme family.</text>
</comment>
<dbReference type="Pfam" id="PF00668">
    <property type="entry name" value="Condensation"/>
    <property type="match status" value="2"/>
</dbReference>
<dbReference type="GO" id="GO:0043041">
    <property type="term" value="P:amino acid activation for nonribosomal peptide biosynthetic process"/>
    <property type="evidence" value="ECO:0007669"/>
    <property type="project" value="TreeGrafter"/>
</dbReference>
<evidence type="ECO:0000313" key="8">
    <source>
        <dbReference type="EMBL" id="TDQ00486.1"/>
    </source>
</evidence>
<dbReference type="GO" id="GO:0003824">
    <property type="term" value="F:catalytic activity"/>
    <property type="evidence" value="ECO:0007669"/>
    <property type="project" value="InterPro"/>
</dbReference>
<dbReference type="SUPFAM" id="SSF52777">
    <property type="entry name" value="CoA-dependent acyltransferases"/>
    <property type="match status" value="4"/>
</dbReference>
<dbReference type="InterPro" id="IPR025110">
    <property type="entry name" value="AMP-bd_C"/>
</dbReference>
<evidence type="ECO:0000256" key="5">
    <source>
        <dbReference type="ARBA" id="ARBA00022737"/>
    </source>
</evidence>
<dbReference type="InterPro" id="IPR042099">
    <property type="entry name" value="ANL_N_sf"/>
</dbReference>
<dbReference type="Gene3D" id="3.30.559.30">
    <property type="entry name" value="Nonribosomal peptide synthetase, condensation domain"/>
    <property type="match status" value="2"/>
</dbReference>
<dbReference type="Gene3D" id="3.30.300.30">
    <property type="match status" value="1"/>
</dbReference>
<feature type="domain" description="Carrier" evidence="7">
    <location>
        <begin position="1054"/>
        <end position="1128"/>
    </location>
</feature>
<dbReference type="Pfam" id="PF13193">
    <property type="entry name" value="AMP-binding_C"/>
    <property type="match status" value="1"/>
</dbReference>
<evidence type="ECO:0000256" key="6">
    <source>
        <dbReference type="ARBA" id="ARBA00023194"/>
    </source>
</evidence>
<dbReference type="FunFam" id="1.10.1200.10:FF:000005">
    <property type="entry name" value="Nonribosomal peptide synthetase 1"/>
    <property type="match status" value="1"/>
</dbReference>
<gene>
    <name evidence="8" type="ORF">EV186_102347</name>
</gene>
<accession>A0A4R6SGK2</accession>
<dbReference type="FunFam" id="3.30.300.30:FF:000010">
    <property type="entry name" value="Enterobactin synthetase component F"/>
    <property type="match status" value="1"/>
</dbReference>
<name>A0A4R6SGK2_LABRH</name>
<keyword evidence="3" id="KW-0596">Phosphopantetheine</keyword>
<dbReference type="Gene3D" id="1.10.1200.10">
    <property type="entry name" value="ACP-like"/>
    <property type="match status" value="1"/>
</dbReference>
<dbReference type="GO" id="GO:0017000">
    <property type="term" value="P:antibiotic biosynthetic process"/>
    <property type="evidence" value="ECO:0007669"/>
    <property type="project" value="UniProtKB-KW"/>
</dbReference>
<dbReference type="InterPro" id="IPR029058">
    <property type="entry name" value="AB_hydrolase_fold"/>
</dbReference>
<evidence type="ECO:0000256" key="3">
    <source>
        <dbReference type="ARBA" id="ARBA00022450"/>
    </source>
</evidence>
<dbReference type="InterPro" id="IPR020845">
    <property type="entry name" value="AMP-binding_CS"/>
</dbReference>
<dbReference type="FunFam" id="3.40.50.12780:FF:000012">
    <property type="entry name" value="Non-ribosomal peptide synthetase"/>
    <property type="match status" value="1"/>
</dbReference>
<dbReference type="Gene3D" id="3.40.50.12780">
    <property type="entry name" value="N-terminal domain of ligase-like"/>
    <property type="match status" value="1"/>
</dbReference>
<dbReference type="PROSITE" id="PS00455">
    <property type="entry name" value="AMP_BINDING"/>
    <property type="match status" value="1"/>
</dbReference>
<dbReference type="Gene3D" id="3.40.50.1820">
    <property type="entry name" value="alpha/beta hydrolase"/>
    <property type="match status" value="1"/>
</dbReference>
<evidence type="ECO:0000256" key="1">
    <source>
        <dbReference type="ARBA" id="ARBA00001957"/>
    </source>
</evidence>
<comment type="caution">
    <text evidence="8">The sequence shown here is derived from an EMBL/GenBank/DDBJ whole genome shotgun (WGS) entry which is preliminary data.</text>
</comment>
<dbReference type="Pfam" id="PF00501">
    <property type="entry name" value="AMP-binding"/>
    <property type="match status" value="1"/>
</dbReference>
<dbReference type="FunFam" id="3.40.50.980:FF:000001">
    <property type="entry name" value="Non-ribosomal peptide synthetase"/>
    <property type="match status" value="1"/>
</dbReference>
<dbReference type="InterPro" id="IPR010060">
    <property type="entry name" value="NRPS_synth"/>
</dbReference>
<evidence type="ECO:0000259" key="7">
    <source>
        <dbReference type="PROSITE" id="PS50075"/>
    </source>
</evidence>
<dbReference type="InterPro" id="IPR045851">
    <property type="entry name" value="AMP-bd_C_sf"/>
</dbReference>
<dbReference type="SUPFAM" id="SSF47336">
    <property type="entry name" value="ACP-like"/>
    <property type="match status" value="2"/>
</dbReference>
<dbReference type="CDD" id="cd19531">
    <property type="entry name" value="LCL_NRPS-like"/>
    <property type="match status" value="1"/>
</dbReference>
<dbReference type="Pfam" id="PF00550">
    <property type="entry name" value="PP-binding"/>
    <property type="match status" value="2"/>
</dbReference>
<keyword evidence="4" id="KW-0597">Phosphoprotein</keyword>
<dbReference type="InterPro" id="IPR020806">
    <property type="entry name" value="PKS_PP-bd"/>
</dbReference>
<evidence type="ECO:0000256" key="2">
    <source>
        <dbReference type="ARBA" id="ARBA00006432"/>
    </source>
</evidence>
<dbReference type="GO" id="GO:0031177">
    <property type="term" value="F:phosphopantetheine binding"/>
    <property type="evidence" value="ECO:0007669"/>
    <property type="project" value="InterPro"/>
</dbReference>
<keyword evidence="9" id="KW-1185">Reference proteome</keyword>
<sequence length="1607" mass="170661">MGSQFAVNCCDYSDREGAPGVSQDRGGESRREKVVRALFAEVLGVARLGVDDDFFALGGTPKSAAVLRARLHAVFGVTVSEAEFADAPTVAGIAATVAPGGATRPIRPTVRSARPARLPLSWEQRRLWAADGLATPGEYTMTAGYRLTGALDVPKLEAALSRLVARHETLRTTFDEGGQVIHPPHEVELPVLHTTALDAPPLDELVRREQTRPIDLRTLPALRALLVRLGPTEHVLLLTLHHILTDRRSTGILARDLAELYRAEVTGEPAALPRLAVQYADYALWQQDRDEPDVGHWRDRLRGAPVLELPTDRPRPPVRSAAGDLVTFTVPAPVVAGLSGRARARGASTYMALVALVQVLLSRHSGQHDVVLGTPVSTRDRDEVAELAGFFVNTLALRSTVDESVSFAEFLGTVRETVLTAFAHAEVPFERVVAEVVTERDPSRTPLVQAALVVQSAEAVVEVPGLRLAELALPSPVPRYDLSVQLVPDGGGFAGTVIYATDLFDVATATRFARHLVVLAEQVVAAPDVPLHEVSSLDAEEHRQLVADWQGPPGRPPAHFVELFTTRVAAAPGAPALAFEGTVVTYAELDRWTNRLARLLLARGVGPEDIVALPLPRGPESIAVVLAVFKAGAAYLPVDTTYPAERIEFLLADSGAALAITTGGFTAGVPTVALDDVATAAELAATGDGPVTDAERGGPLLAQHAAYVIYTSGSTGAPKGVLVSHLGVANMASAVARRLAMGPGSRSLQFVSPSFDASFGELSVALLSGATLVLAPVERLRPGPPLVELVRQQRITHLGVPPTVLAALAPGSLPAGLNLVVGGEDCPPELVRRWAGRVTMVNLYGPTECTVTATASAPLVEDEPVSLGLPVDGLRAYVLDAHLRPVPIGVPGELHLAGPGLARGYLGRPATTAAAFVPDPFGGPGDRMYRTGDLVRRRHDGVLVYAGRRDDQVKVRGFRIELGEVEAALAAHPAVTVAAAVTQTDHNGHRRLVGYVVTDADLTPQALRDHLTERLPDYMVPTAFVFLDELPTTASGKVDRAALPAPAVVAGGRAPRTTRETLLCTVFAAVLGLPRVGVDDSFFVLGGDSILAIEVVSRARQAGLVFTVSDMFRHTTVAELAAAATEVTPAERSDGDDDGVGDVRRTPIMEWLRASGIPLDGFNQAVVVRTPAGLRVEDLTDALQQLLDHHDMLRLRVHDDWSLHVPEPGSVTATDCLQRMDVEGADFTELVATAARLALDRLDPARGLVLQAVWCDAGPVRAGRLVLVAHHLVVDGVSWRILLTDLARALADDPLLPVGTSFRRWAAALAAGSRAAELPFWLNTSAVPDPPLGTRRLDPARDTAATTRELELRLPAADTRPLLTAVPASVHGGVNDVLLAAFALAARRRGIGSAAGVLVDLEGHGREEAVAAADLSRTVGWFTTQFPVRLDVGGIDVEEALRGGPAAGRALVRVKEQLRAVPDNGIGFGILRYLDPAARPRLAELPTPQLGFNYLGRFAAADGWGLAPEPAGIGALPPQAPVPHVLHLLAITRDTPAGPELGATWSWPDGLLSEHEVRAFADTWFAALRALTRHARGLDAGVRTPSDLPLVSVTQHEIDEFTDHLRA</sequence>
<dbReference type="InterPro" id="IPR023213">
    <property type="entry name" value="CAT-like_dom_sf"/>
</dbReference>
<protein>
    <submittedName>
        <fullName evidence="8">Non-ribosomal peptide synthase protein (TIGR01720 family)/amino acid adenylation domain-containing protein</fullName>
    </submittedName>
</protein>
<dbReference type="FunFam" id="2.30.38.10:FF:000001">
    <property type="entry name" value="Non-ribosomal peptide synthetase PvdI"/>
    <property type="match status" value="1"/>
</dbReference>
<dbReference type="GO" id="GO:0005737">
    <property type="term" value="C:cytoplasm"/>
    <property type="evidence" value="ECO:0007669"/>
    <property type="project" value="TreeGrafter"/>
</dbReference>
<feature type="domain" description="Carrier" evidence="7">
    <location>
        <begin position="26"/>
        <end position="101"/>
    </location>
</feature>
<dbReference type="InterPro" id="IPR036736">
    <property type="entry name" value="ACP-like_sf"/>
</dbReference>
<dbReference type="InterPro" id="IPR009081">
    <property type="entry name" value="PP-bd_ACP"/>
</dbReference>
<dbReference type="InterPro" id="IPR010071">
    <property type="entry name" value="AA_adenyl_dom"/>
</dbReference>
<dbReference type="Gene3D" id="3.30.559.10">
    <property type="entry name" value="Chloramphenicol acetyltransferase-like domain"/>
    <property type="match status" value="2"/>
</dbReference>